<keyword evidence="4" id="KW-1185">Reference proteome</keyword>
<feature type="non-terminal residue" evidence="3">
    <location>
        <position position="122"/>
    </location>
</feature>
<feature type="region of interest" description="Disordered" evidence="2">
    <location>
        <begin position="1"/>
        <end position="21"/>
    </location>
</feature>
<dbReference type="PANTHER" id="PTHR18871">
    <property type="entry name" value="CENTROSOMAL PROTEIN OF 112 KDA"/>
    <property type="match status" value="1"/>
</dbReference>
<evidence type="ECO:0000313" key="3">
    <source>
        <dbReference type="EMBL" id="KAG8534581.1"/>
    </source>
</evidence>
<evidence type="ECO:0000313" key="4">
    <source>
        <dbReference type="Proteomes" id="UP000824782"/>
    </source>
</evidence>
<name>A0AAV6YCN5_ENGPU</name>
<keyword evidence="1" id="KW-0175">Coiled coil</keyword>
<dbReference type="InterPro" id="IPR055310">
    <property type="entry name" value="CEP112"/>
</dbReference>
<dbReference type="AlphaFoldDB" id="A0AAV6YCN5"/>
<feature type="coiled-coil region" evidence="1">
    <location>
        <begin position="68"/>
        <end position="113"/>
    </location>
</feature>
<dbReference type="EMBL" id="WNYA01099335">
    <property type="protein sequence ID" value="KAG8534581.1"/>
    <property type="molecule type" value="Genomic_DNA"/>
</dbReference>
<sequence>MAMHCSLVAGADSSPPPPQTIADLESQVYKMKEDLVQVNAQHKQQLLELGLLRDEEKQRTAAEHHKALSKVRGEMEKAGVQLLQMEKEYSEKLAKTSQVISDLQASVTSLQEESTRQQLSAE</sequence>
<evidence type="ECO:0000256" key="2">
    <source>
        <dbReference type="SAM" id="MobiDB-lite"/>
    </source>
</evidence>
<dbReference type="PANTHER" id="PTHR18871:SF2">
    <property type="entry name" value="CENTROSOMAL PROTEIN OF 112 KDA"/>
    <property type="match status" value="1"/>
</dbReference>
<accession>A0AAV6YCN5</accession>
<comment type="caution">
    <text evidence="3">The sequence shown here is derived from an EMBL/GenBank/DDBJ whole genome shotgun (WGS) entry which is preliminary data.</text>
</comment>
<reference evidence="3" key="1">
    <citation type="thesis" date="2020" institute="ProQuest LLC" country="789 East Eisenhower Parkway, Ann Arbor, MI, USA">
        <title>Comparative Genomics and Chromosome Evolution.</title>
        <authorList>
            <person name="Mudd A.B."/>
        </authorList>
    </citation>
    <scope>NUCLEOTIDE SEQUENCE</scope>
    <source>
        <strain evidence="3">237g6f4</strain>
        <tissue evidence="3">Blood</tissue>
    </source>
</reference>
<organism evidence="3 4">
    <name type="scientific">Engystomops pustulosus</name>
    <name type="common">Tungara frog</name>
    <name type="synonym">Physalaemus pustulosus</name>
    <dbReference type="NCBI Taxonomy" id="76066"/>
    <lineage>
        <taxon>Eukaryota</taxon>
        <taxon>Metazoa</taxon>
        <taxon>Chordata</taxon>
        <taxon>Craniata</taxon>
        <taxon>Vertebrata</taxon>
        <taxon>Euteleostomi</taxon>
        <taxon>Amphibia</taxon>
        <taxon>Batrachia</taxon>
        <taxon>Anura</taxon>
        <taxon>Neobatrachia</taxon>
        <taxon>Hyloidea</taxon>
        <taxon>Leptodactylidae</taxon>
        <taxon>Leiuperinae</taxon>
        <taxon>Engystomops</taxon>
    </lineage>
</organism>
<proteinExistence type="predicted"/>
<dbReference type="Proteomes" id="UP000824782">
    <property type="component" value="Unassembled WGS sequence"/>
</dbReference>
<protein>
    <submittedName>
        <fullName evidence="3">Uncharacterized protein</fullName>
    </submittedName>
</protein>
<evidence type="ECO:0000256" key="1">
    <source>
        <dbReference type="SAM" id="Coils"/>
    </source>
</evidence>
<gene>
    <name evidence="3" type="ORF">GDO81_019095</name>
</gene>